<gene>
    <name evidence="1" type="ORF">HYN69_17695</name>
</gene>
<evidence type="ECO:0000313" key="2">
    <source>
        <dbReference type="Proteomes" id="UP000244496"/>
    </source>
</evidence>
<evidence type="ECO:0000313" key="1">
    <source>
        <dbReference type="EMBL" id="AWB50096.1"/>
    </source>
</evidence>
<reference evidence="1 2" key="1">
    <citation type="submission" date="2018-04" db="EMBL/GenBank/DDBJ databases">
        <title>Genome sequencing of Gemmobacter.</title>
        <authorList>
            <person name="Yi H."/>
            <person name="Baek M.-G."/>
        </authorList>
    </citation>
    <scope>NUCLEOTIDE SEQUENCE [LARGE SCALE GENOMIC DNA]</scope>
    <source>
        <strain evidence="1 2">HYN0069</strain>
    </source>
</reference>
<keyword evidence="2" id="KW-1185">Reference proteome</keyword>
<dbReference type="KEGG" id="geh:HYN69_17695"/>
<proteinExistence type="predicted"/>
<dbReference type="EMBL" id="CP028918">
    <property type="protein sequence ID" value="AWB50096.1"/>
    <property type="molecule type" value="Genomic_DNA"/>
</dbReference>
<name>A0A2S0UQK6_9RHOB</name>
<dbReference type="AlphaFoldDB" id="A0A2S0UQK6"/>
<dbReference type="Proteomes" id="UP000244496">
    <property type="component" value="Chromosome"/>
</dbReference>
<organism evidence="1 2">
    <name type="scientific">Paragemmobacter aquarius</name>
    <dbReference type="NCBI Taxonomy" id="2169400"/>
    <lineage>
        <taxon>Bacteria</taxon>
        <taxon>Pseudomonadati</taxon>
        <taxon>Pseudomonadota</taxon>
        <taxon>Alphaproteobacteria</taxon>
        <taxon>Rhodobacterales</taxon>
        <taxon>Paracoccaceae</taxon>
        <taxon>Paragemmobacter</taxon>
    </lineage>
</organism>
<accession>A0A2S0UQK6</accession>
<protein>
    <submittedName>
        <fullName evidence="1">Uncharacterized protein</fullName>
    </submittedName>
</protein>
<sequence length="311" mass="33414">MITAAAQDMATNLSSSSSVRLVLVSTGPNAHLAAGLLARHLGEAPEAALARLAHAPSVLAEAVEPHLAQNLAGLLRSFGLRVRLDALHGPETPVNLSIQISIPVRMQRTIRIVAEQTGLSETETTQTLQRPGGVVLTGLSRAEAARIRAKLDRVGTLIVIESDPASTVYDVFLPDRDPSEALTDRLRMMGAEPDPITNAIAAGLDGALCDHLLRRLPDAGILVLDRAFQRYDLYLSRATGWVTQDLADFLVARTGLPRSRFEVLSERLPLRIELGLAPAAARQFRADYASIGLHTFLVLSGLAQTLDNPNL</sequence>